<gene>
    <name evidence="11 13" type="primary">nadD</name>
    <name evidence="13" type="ORF">HII17_05545</name>
</gene>
<dbReference type="RefSeq" id="WP_169074371.1">
    <property type="nucleotide sequence ID" value="NZ_JABBXH010000002.1"/>
</dbReference>
<evidence type="ECO:0000256" key="7">
    <source>
        <dbReference type="ARBA" id="ARBA00022741"/>
    </source>
</evidence>
<dbReference type="Gene3D" id="3.40.50.620">
    <property type="entry name" value="HUPs"/>
    <property type="match status" value="1"/>
</dbReference>
<evidence type="ECO:0000313" key="13">
    <source>
        <dbReference type="EMBL" id="NMP31024.1"/>
    </source>
</evidence>
<comment type="caution">
    <text evidence="13">The sequence shown here is derived from an EMBL/GenBank/DDBJ whole genome shotgun (WGS) entry which is preliminary data.</text>
</comment>
<organism evidence="13 14">
    <name type="scientific">Thalassotalea algicola</name>
    <dbReference type="NCBI Taxonomy" id="2716224"/>
    <lineage>
        <taxon>Bacteria</taxon>
        <taxon>Pseudomonadati</taxon>
        <taxon>Pseudomonadota</taxon>
        <taxon>Gammaproteobacteria</taxon>
        <taxon>Alteromonadales</taxon>
        <taxon>Colwelliaceae</taxon>
        <taxon>Thalassotalea</taxon>
    </lineage>
</organism>
<keyword evidence="5 11" id="KW-0808">Transferase</keyword>
<dbReference type="GO" id="GO:0005524">
    <property type="term" value="F:ATP binding"/>
    <property type="evidence" value="ECO:0007669"/>
    <property type="project" value="UniProtKB-KW"/>
</dbReference>
<dbReference type="EC" id="2.7.7.18" evidence="11"/>
<evidence type="ECO:0000256" key="6">
    <source>
        <dbReference type="ARBA" id="ARBA00022695"/>
    </source>
</evidence>
<protein>
    <recommendedName>
        <fullName evidence="11">Probable nicotinate-nucleotide adenylyltransferase</fullName>
        <ecNumber evidence="11">2.7.7.18</ecNumber>
    </recommendedName>
    <alternativeName>
        <fullName evidence="11">Deamido-NAD(+) diphosphorylase</fullName>
    </alternativeName>
    <alternativeName>
        <fullName evidence="11">Deamido-NAD(+) pyrophosphorylase</fullName>
    </alternativeName>
    <alternativeName>
        <fullName evidence="11">Nicotinate mononucleotide adenylyltransferase</fullName>
        <shortName evidence="11">NaMN adenylyltransferase</shortName>
    </alternativeName>
</protein>
<dbReference type="PANTHER" id="PTHR39321:SF3">
    <property type="entry name" value="PHOSPHOPANTETHEINE ADENYLYLTRANSFERASE"/>
    <property type="match status" value="1"/>
</dbReference>
<evidence type="ECO:0000256" key="5">
    <source>
        <dbReference type="ARBA" id="ARBA00022679"/>
    </source>
</evidence>
<evidence type="ECO:0000256" key="4">
    <source>
        <dbReference type="ARBA" id="ARBA00022642"/>
    </source>
</evidence>
<evidence type="ECO:0000256" key="8">
    <source>
        <dbReference type="ARBA" id="ARBA00022840"/>
    </source>
</evidence>
<comment type="pathway">
    <text evidence="2 11">Cofactor biosynthesis; NAD(+) biosynthesis; deamido-NAD(+) from nicotinate D-ribonucleotide: step 1/1.</text>
</comment>
<evidence type="ECO:0000256" key="2">
    <source>
        <dbReference type="ARBA" id="ARBA00005019"/>
    </source>
</evidence>
<dbReference type="InterPro" id="IPR004821">
    <property type="entry name" value="Cyt_trans-like"/>
</dbReference>
<dbReference type="NCBIfam" id="TIGR00125">
    <property type="entry name" value="cyt_tran_rel"/>
    <property type="match status" value="1"/>
</dbReference>
<feature type="domain" description="Cytidyltransferase-like" evidence="12">
    <location>
        <begin position="8"/>
        <end position="182"/>
    </location>
</feature>
<proteinExistence type="inferred from homology"/>
<evidence type="ECO:0000256" key="3">
    <source>
        <dbReference type="ARBA" id="ARBA00009014"/>
    </source>
</evidence>
<comment type="function">
    <text evidence="1 11">Catalyzes the reversible adenylation of nicotinate mononucleotide (NaMN) to nicotinic acid adenine dinucleotide (NaAD).</text>
</comment>
<dbReference type="HAMAP" id="MF_00244">
    <property type="entry name" value="NaMN_adenylyltr"/>
    <property type="match status" value="1"/>
</dbReference>
<keyword evidence="6 11" id="KW-0548">Nucleotidyltransferase</keyword>
<dbReference type="EMBL" id="JABBXH010000002">
    <property type="protein sequence ID" value="NMP31024.1"/>
    <property type="molecule type" value="Genomic_DNA"/>
</dbReference>
<name>A0A7Y0Q5H9_9GAMM</name>
<keyword evidence="4 11" id="KW-0662">Pyridine nucleotide biosynthesis</keyword>
<evidence type="ECO:0000256" key="11">
    <source>
        <dbReference type="HAMAP-Rule" id="MF_00244"/>
    </source>
</evidence>
<evidence type="ECO:0000256" key="1">
    <source>
        <dbReference type="ARBA" id="ARBA00002324"/>
    </source>
</evidence>
<sequence length="214" mass="23795">MTGEIKLYFGGTFDPFHNGHLAVAKHVTTSLAIPNITLLPAHIPPHKATPKVSSEHRLAMLNSLASTEPFLSIDCRELNRETPSFTVDTLAEIKRELPQSALNFVIGMDSLVNLHLWHKWQEILTLTNLIVCTRPGIELDAQYSNLNSNVTQYLVNHINLANSGQIYLLPPMNYDISSTLLKTQLANTGLDQITKSHLPAAIAQYISETGLYRN</sequence>
<dbReference type="NCBIfam" id="TIGR00482">
    <property type="entry name" value="nicotinate (nicotinamide) nucleotide adenylyltransferase"/>
    <property type="match status" value="1"/>
</dbReference>
<accession>A0A7Y0Q5H9</accession>
<comment type="catalytic activity">
    <reaction evidence="10 11">
        <text>nicotinate beta-D-ribonucleotide + ATP + H(+) = deamido-NAD(+) + diphosphate</text>
        <dbReference type="Rhea" id="RHEA:22860"/>
        <dbReference type="ChEBI" id="CHEBI:15378"/>
        <dbReference type="ChEBI" id="CHEBI:30616"/>
        <dbReference type="ChEBI" id="CHEBI:33019"/>
        <dbReference type="ChEBI" id="CHEBI:57502"/>
        <dbReference type="ChEBI" id="CHEBI:58437"/>
        <dbReference type="EC" id="2.7.7.18"/>
    </reaction>
</comment>
<dbReference type="GO" id="GO:0004515">
    <property type="term" value="F:nicotinate-nucleotide adenylyltransferase activity"/>
    <property type="evidence" value="ECO:0007669"/>
    <property type="project" value="UniProtKB-UniRule"/>
</dbReference>
<dbReference type="InterPro" id="IPR014729">
    <property type="entry name" value="Rossmann-like_a/b/a_fold"/>
</dbReference>
<dbReference type="NCBIfam" id="NF000839">
    <property type="entry name" value="PRK00071.1-1"/>
    <property type="match status" value="1"/>
</dbReference>
<keyword evidence="8 11" id="KW-0067">ATP-binding</keyword>
<comment type="similarity">
    <text evidence="3 11">Belongs to the NadD family.</text>
</comment>
<dbReference type="CDD" id="cd02165">
    <property type="entry name" value="NMNAT"/>
    <property type="match status" value="1"/>
</dbReference>
<dbReference type="UniPathway" id="UPA00253">
    <property type="reaction ID" value="UER00332"/>
</dbReference>
<dbReference type="AlphaFoldDB" id="A0A7Y0Q5H9"/>
<evidence type="ECO:0000256" key="10">
    <source>
        <dbReference type="ARBA" id="ARBA00048721"/>
    </source>
</evidence>
<evidence type="ECO:0000313" key="14">
    <source>
        <dbReference type="Proteomes" id="UP000568664"/>
    </source>
</evidence>
<dbReference type="Proteomes" id="UP000568664">
    <property type="component" value="Unassembled WGS sequence"/>
</dbReference>
<dbReference type="GO" id="GO:0009435">
    <property type="term" value="P:NAD+ biosynthetic process"/>
    <property type="evidence" value="ECO:0007669"/>
    <property type="project" value="UniProtKB-UniRule"/>
</dbReference>
<reference evidence="13 14" key="1">
    <citation type="submission" date="2020-04" db="EMBL/GenBank/DDBJ databases">
        <title>Thalassotalea sp. M1531, isolated from the surface of marine red alga.</title>
        <authorList>
            <person name="Pang L."/>
            <person name="Lu D.-C."/>
        </authorList>
    </citation>
    <scope>NUCLEOTIDE SEQUENCE [LARGE SCALE GENOMIC DNA]</scope>
    <source>
        <strain evidence="13 14">M1531</strain>
    </source>
</reference>
<dbReference type="SUPFAM" id="SSF52374">
    <property type="entry name" value="Nucleotidylyl transferase"/>
    <property type="match status" value="1"/>
</dbReference>
<dbReference type="PANTHER" id="PTHR39321">
    <property type="entry name" value="NICOTINATE-NUCLEOTIDE ADENYLYLTRANSFERASE-RELATED"/>
    <property type="match status" value="1"/>
</dbReference>
<keyword evidence="9 11" id="KW-0520">NAD</keyword>
<dbReference type="InterPro" id="IPR005248">
    <property type="entry name" value="NadD/NMNAT"/>
</dbReference>
<evidence type="ECO:0000256" key="9">
    <source>
        <dbReference type="ARBA" id="ARBA00023027"/>
    </source>
</evidence>
<dbReference type="Pfam" id="PF01467">
    <property type="entry name" value="CTP_transf_like"/>
    <property type="match status" value="1"/>
</dbReference>
<keyword evidence="7 11" id="KW-0547">Nucleotide-binding</keyword>
<keyword evidence="14" id="KW-1185">Reference proteome</keyword>
<evidence type="ECO:0000259" key="12">
    <source>
        <dbReference type="Pfam" id="PF01467"/>
    </source>
</evidence>